<comment type="caution">
    <text evidence="10">The sequence shown here is derived from an EMBL/GenBank/DDBJ whole genome shotgun (WGS) entry which is preliminary data.</text>
</comment>
<keyword evidence="7 8" id="KW-0067">ATP-binding</keyword>
<comment type="similarity">
    <text evidence="8">Belongs to the archaeal FAD synthase family.</text>
</comment>
<dbReference type="SUPFAM" id="SSF52374">
    <property type="entry name" value="Nucleotidylyl transferase"/>
    <property type="match status" value="1"/>
</dbReference>
<dbReference type="PANTHER" id="PTHR43793">
    <property type="entry name" value="FAD SYNTHASE"/>
    <property type="match status" value="1"/>
</dbReference>
<reference evidence="10 11" key="1">
    <citation type="submission" date="2023-03" db="EMBL/GenBank/DDBJ databases">
        <title>WGS of Methanotrichaceae archaeon Mx.</title>
        <authorList>
            <person name="Sorokin D.Y."/>
            <person name="Merkel A.Y."/>
        </authorList>
    </citation>
    <scope>NUCLEOTIDE SEQUENCE [LARGE SCALE GENOMIC DNA]</scope>
    <source>
        <strain evidence="10 11">Mx</strain>
    </source>
</reference>
<feature type="binding site" evidence="8">
    <location>
        <begin position="20"/>
        <end position="23"/>
    </location>
    <ligand>
        <name>ATP</name>
        <dbReference type="ChEBI" id="CHEBI:30616"/>
    </ligand>
</feature>
<evidence type="ECO:0000313" key="10">
    <source>
        <dbReference type="EMBL" id="MDF0591623.1"/>
    </source>
</evidence>
<dbReference type="InterPro" id="IPR050385">
    <property type="entry name" value="Archaeal_FAD_synthase"/>
</dbReference>
<protein>
    <recommendedName>
        <fullName evidence="8">FAD synthase</fullName>
        <ecNumber evidence="8">2.7.7.2</ecNumber>
    </recommendedName>
    <alternativeName>
        <fullName evidence="8">FMN adenylyltransferase</fullName>
    </alternativeName>
    <alternativeName>
        <fullName evidence="8">Flavin adenine dinucleotide synthase</fullName>
    </alternativeName>
</protein>
<dbReference type="InterPro" id="IPR014729">
    <property type="entry name" value="Rossmann-like_a/b/a_fold"/>
</dbReference>
<dbReference type="InterPro" id="IPR024902">
    <property type="entry name" value="FAD_synth_RibL"/>
</dbReference>
<keyword evidence="2 8" id="KW-0288">FMN</keyword>
<organism evidence="10 11">
    <name type="scientific">Candidatus Methanocrinis natronophilus</name>
    <dbReference type="NCBI Taxonomy" id="3033396"/>
    <lineage>
        <taxon>Archaea</taxon>
        <taxon>Methanobacteriati</taxon>
        <taxon>Methanobacteriota</taxon>
        <taxon>Stenosarchaea group</taxon>
        <taxon>Methanomicrobia</taxon>
        <taxon>Methanotrichales</taxon>
        <taxon>Methanotrichaceae</taxon>
        <taxon>Methanocrinis</taxon>
    </lineage>
</organism>
<keyword evidence="5 8" id="KW-0547">Nucleotide-binding</keyword>
<keyword evidence="1 8" id="KW-0285">Flavoprotein</keyword>
<evidence type="ECO:0000256" key="1">
    <source>
        <dbReference type="ARBA" id="ARBA00022630"/>
    </source>
</evidence>
<dbReference type="Proteomes" id="UP001220010">
    <property type="component" value="Unassembled WGS sequence"/>
</dbReference>
<comment type="pathway">
    <text evidence="8">Cofactor biosynthesis; FAD biosynthesis; FAD from FMN: step 1/1.</text>
</comment>
<evidence type="ECO:0000256" key="5">
    <source>
        <dbReference type="ARBA" id="ARBA00022741"/>
    </source>
</evidence>
<dbReference type="NCBIfam" id="TIGR00125">
    <property type="entry name" value="cyt_tran_rel"/>
    <property type="match status" value="1"/>
</dbReference>
<evidence type="ECO:0000256" key="8">
    <source>
        <dbReference type="HAMAP-Rule" id="MF_02115"/>
    </source>
</evidence>
<feature type="binding site" evidence="8">
    <location>
        <position position="98"/>
    </location>
    <ligand>
        <name>ATP</name>
        <dbReference type="ChEBI" id="CHEBI:30616"/>
    </ligand>
</feature>
<dbReference type="CDD" id="cd02170">
    <property type="entry name" value="cytidylyltransferase"/>
    <property type="match status" value="1"/>
</dbReference>
<comment type="function">
    <text evidence="8">Catalyzes the transfer of the AMP portion of ATP to flavin mononucleotide (FMN) to produce flavin adenine dinucleotide (FAD) coenzyme.</text>
</comment>
<feature type="binding site" evidence="8">
    <location>
        <position position="125"/>
    </location>
    <ligand>
        <name>ATP</name>
        <dbReference type="ChEBI" id="CHEBI:30616"/>
    </ligand>
</feature>
<name>A0ABT5XAB8_9EURY</name>
<comment type="cofactor">
    <cofactor evidence="8">
        <name>a divalent metal cation</name>
        <dbReference type="ChEBI" id="CHEBI:60240"/>
    </cofactor>
</comment>
<evidence type="ECO:0000313" key="11">
    <source>
        <dbReference type="Proteomes" id="UP001220010"/>
    </source>
</evidence>
<comment type="catalytic activity">
    <reaction evidence="8">
        <text>FMN + ATP + H(+) = FAD + diphosphate</text>
        <dbReference type="Rhea" id="RHEA:17237"/>
        <dbReference type="ChEBI" id="CHEBI:15378"/>
        <dbReference type="ChEBI" id="CHEBI:30616"/>
        <dbReference type="ChEBI" id="CHEBI:33019"/>
        <dbReference type="ChEBI" id="CHEBI:57692"/>
        <dbReference type="ChEBI" id="CHEBI:58210"/>
        <dbReference type="EC" id="2.7.7.2"/>
    </reaction>
</comment>
<comment type="subunit">
    <text evidence="8">Homodimer.</text>
</comment>
<sequence length="155" mass="17458">MRMRAGSIRVLATGTFDLLHPGHLFYLEQSRALGDELVVIVARDANVKHKPRPIIPQDQRILMVSALKTVDRAVLGDEVDIFRPIEELQPDIITLGYDQHFDAVLLKEELATRGIEAEVVRLEEHDPCPLCSSRMIVAKILEERSLDEERPSPSG</sequence>
<keyword evidence="11" id="KW-1185">Reference proteome</keyword>
<dbReference type="PANTHER" id="PTHR43793:SF1">
    <property type="entry name" value="FAD SYNTHASE"/>
    <property type="match status" value="1"/>
</dbReference>
<evidence type="ECO:0000256" key="3">
    <source>
        <dbReference type="ARBA" id="ARBA00022679"/>
    </source>
</evidence>
<dbReference type="InterPro" id="IPR004821">
    <property type="entry name" value="Cyt_trans-like"/>
</dbReference>
<gene>
    <name evidence="8" type="primary">ribL</name>
    <name evidence="10" type="ORF">P0O15_10680</name>
</gene>
<evidence type="ECO:0000256" key="2">
    <source>
        <dbReference type="ARBA" id="ARBA00022643"/>
    </source>
</evidence>
<dbReference type="Pfam" id="PF01467">
    <property type="entry name" value="CTP_transf_like"/>
    <property type="match status" value="1"/>
</dbReference>
<evidence type="ECO:0000256" key="6">
    <source>
        <dbReference type="ARBA" id="ARBA00022827"/>
    </source>
</evidence>
<accession>A0ABT5XAB8</accession>
<keyword evidence="4 8" id="KW-0548">Nucleotidyltransferase</keyword>
<dbReference type="EMBL" id="JARFPK010000051">
    <property type="protein sequence ID" value="MDF0591623.1"/>
    <property type="molecule type" value="Genomic_DNA"/>
</dbReference>
<evidence type="ECO:0000256" key="4">
    <source>
        <dbReference type="ARBA" id="ARBA00022695"/>
    </source>
</evidence>
<dbReference type="EC" id="2.7.7.2" evidence="8"/>
<dbReference type="Gene3D" id="3.40.50.620">
    <property type="entry name" value="HUPs"/>
    <property type="match status" value="1"/>
</dbReference>
<keyword evidence="3 8" id="KW-0808">Transferase</keyword>
<feature type="domain" description="Cytidyltransferase-like" evidence="9">
    <location>
        <begin position="11"/>
        <end position="138"/>
    </location>
</feature>
<dbReference type="HAMAP" id="MF_02115">
    <property type="entry name" value="FAD_synth_arch"/>
    <property type="match status" value="1"/>
</dbReference>
<evidence type="ECO:0000256" key="7">
    <source>
        <dbReference type="ARBA" id="ARBA00022840"/>
    </source>
</evidence>
<keyword evidence="6 8" id="KW-0274">FAD</keyword>
<feature type="binding site" evidence="8">
    <location>
        <begin position="15"/>
        <end position="16"/>
    </location>
    <ligand>
        <name>ATP</name>
        <dbReference type="ChEBI" id="CHEBI:30616"/>
    </ligand>
</feature>
<proteinExistence type="inferred from homology"/>
<evidence type="ECO:0000259" key="9">
    <source>
        <dbReference type="Pfam" id="PF01467"/>
    </source>
</evidence>